<proteinExistence type="inferred from homology"/>
<comment type="similarity">
    <text evidence="1">Belongs to the glycosyl hydrolase 13 family.</text>
</comment>
<dbReference type="RefSeq" id="WP_106658277.1">
    <property type="nucleotide sequence ID" value="NZ_PJEO01000011.1"/>
</dbReference>
<dbReference type="CDD" id="cd11333">
    <property type="entry name" value="AmyAc_SI_OligoGlu_DGase"/>
    <property type="match status" value="1"/>
</dbReference>
<dbReference type="Gene3D" id="3.20.20.80">
    <property type="entry name" value="Glycosidases"/>
    <property type="match status" value="1"/>
</dbReference>
<keyword evidence="6" id="KW-1185">Reference proteome</keyword>
<evidence type="ECO:0000259" key="4">
    <source>
        <dbReference type="SMART" id="SM00642"/>
    </source>
</evidence>
<dbReference type="InterPro" id="IPR045857">
    <property type="entry name" value="O16G_dom_2"/>
</dbReference>
<organism evidence="5 6">
    <name type="scientific">Confluentibacter flavum</name>
    <dbReference type="NCBI Taxonomy" id="1909700"/>
    <lineage>
        <taxon>Bacteria</taxon>
        <taxon>Pseudomonadati</taxon>
        <taxon>Bacteroidota</taxon>
        <taxon>Flavobacteriia</taxon>
        <taxon>Flavobacteriales</taxon>
        <taxon>Flavobacteriaceae</taxon>
        <taxon>Confluentibacter</taxon>
    </lineage>
</organism>
<dbReference type="InterPro" id="IPR013780">
    <property type="entry name" value="Glyco_hydro_b"/>
</dbReference>
<dbReference type="Pfam" id="PF00128">
    <property type="entry name" value="Alpha-amylase"/>
    <property type="match status" value="1"/>
</dbReference>
<name>A0A2N3HNR2_9FLAO</name>
<dbReference type="SUPFAM" id="SSF51011">
    <property type="entry name" value="Glycosyl hydrolase domain"/>
    <property type="match status" value="1"/>
</dbReference>
<dbReference type="FunFam" id="2.60.40.1180:FF:000007">
    <property type="entry name" value="Sucrose isomerase"/>
    <property type="match status" value="1"/>
</dbReference>
<keyword evidence="3" id="KW-0326">Glycosidase</keyword>
<evidence type="ECO:0000256" key="2">
    <source>
        <dbReference type="ARBA" id="ARBA00022801"/>
    </source>
</evidence>
<dbReference type="Pfam" id="PF23915">
    <property type="entry name" value="SusG_C"/>
    <property type="match status" value="1"/>
</dbReference>
<dbReference type="AlphaFoldDB" id="A0A2N3HNR2"/>
<dbReference type="PANTHER" id="PTHR10357:SF184">
    <property type="entry name" value="OLIGO-1,6-GLUCOSIDASE 1"/>
    <property type="match status" value="1"/>
</dbReference>
<evidence type="ECO:0000313" key="5">
    <source>
        <dbReference type="EMBL" id="PKQ46596.1"/>
    </source>
</evidence>
<dbReference type="FunFam" id="3.20.20.80:FF:000064">
    <property type="entry name" value="Oligo-1,6-glucosidase"/>
    <property type="match status" value="2"/>
</dbReference>
<dbReference type="Gene3D" id="2.60.40.1180">
    <property type="entry name" value="Golgi alpha-mannosidase II"/>
    <property type="match status" value="1"/>
</dbReference>
<comment type="caution">
    <text evidence="5">The sequence shown here is derived from an EMBL/GenBank/DDBJ whole genome shotgun (WGS) entry which is preliminary data.</text>
</comment>
<dbReference type="Gene3D" id="3.90.400.10">
    <property type="entry name" value="Oligo-1,6-glucosidase, Domain 2"/>
    <property type="match status" value="1"/>
</dbReference>
<feature type="domain" description="Glycosyl hydrolase family 13 catalytic" evidence="4">
    <location>
        <begin position="52"/>
        <end position="460"/>
    </location>
</feature>
<gene>
    <name evidence="5" type="ORF">CSW08_02225</name>
</gene>
<dbReference type="InterPro" id="IPR006047">
    <property type="entry name" value="GH13_cat_dom"/>
</dbReference>
<dbReference type="Proteomes" id="UP000233435">
    <property type="component" value="Unassembled WGS sequence"/>
</dbReference>
<dbReference type="GO" id="GO:0004556">
    <property type="term" value="F:alpha-amylase activity"/>
    <property type="evidence" value="ECO:0007669"/>
    <property type="project" value="TreeGrafter"/>
</dbReference>
<dbReference type="SUPFAM" id="SSF51445">
    <property type="entry name" value="(Trans)glycosidases"/>
    <property type="match status" value="1"/>
</dbReference>
<protein>
    <submittedName>
        <fullName evidence="5">Alpha-glucosidase</fullName>
    </submittedName>
</protein>
<sequence length="603" mass="70471">MTLKNNEYSHMKNVILLVTVFLVLVSCSKKSQNNVQTNQPSKNWWKEAVVYQIYPRSFKDTDGDGVGDLKGIISKLDYIKSLGIDVVWLNPIYGSPNADNGYDISDYQAIMTEFGTMEDFDALLKGMHDRGLKLVMDLVVNHSSDEHKWFQESRKSRDNPYRDYYHWWPAEKGKPAFRPGSFEADGSGWRYDSITNAYYLHYFSYKQPDLNWENPKVRQEIYNMMHWWLKKGIDGFRMDVIPFIAKDTTFPVITQEELDKKYEGRWDVYMASGPNLHDYLQEMNKEVLSKYDGMSLAEGAGMLKSTALNFVDEDRHELNMGYHFDGVNLGYISGYFKKMNPNWSLVEFKKIYSEWDAVYKDKGWGTIYLGNHDQPRMVSRWGNDTPEFRTYSSKMLTTFLFSMRGTPYYYFGDEIGMTNAYFNKIEDYKDIETIAEYEKVKIAGGDLNQFIEYQKTGGARDNGRTPMQWDDSNNADFTTGEPWLSVNKNHNQINVEAQDNEPNSILNYFRDMVKLRKENPALIYGDYQLLRAEHPEIFAYTRTLNKQKMLVLLNFKSNNSNIQLNEVKDMNKTIINNYKTLNVKNNIITLQPYQAVIISLNQR</sequence>
<accession>A0A2N3HNR2</accession>
<dbReference type="InterPro" id="IPR056300">
    <property type="entry name" value="SusG-like_C"/>
</dbReference>
<dbReference type="PANTHER" id="PTHR10357">
    <property type="entry name" value="ALPHA-AMYLASE FAMILY MEMBER"/>
    <property type="match status" value="1"/>
</dbReference>
<evidence type="ECO:0000256" key="1">
    <source>
        <dbReference type="ARBA" id="ARBA00008061"/>
    </source>
</evidence>
<dbReference type="OrthoDB" id="9806009at2"/>
<evidence type="ECO:0000256" key="3">
    <source>
        <dbReference type="ARBA" id="ARBA00023295"/>
    </source>
</evidence>
<reference evidence="5 6" key="1">
    <citation type="submission" date="2017-12" db="EMBL/GenBank/DDBJ databases">
        <title>Confluentibacter flavum sp. nov., isolated from the saline lake.</title>
        <authorList>
            <person name="Yu L."/>
        </authorList>
    </citation>
    <scope>NUCLEOTIDE SEQUENCE [LARGE SCALE GENOMIC DNA]</scope>
    <source>
        <strain evidence="5 6">3B</strain>
    </source>
</reference>
<dbReference type="SMART" id="SM00642">
    <property type="entry name" value="Aamy"/>
    <property type="match status" value="1"/>
</dbReference>
<keyword evidence="2" id="KW-0378">Hydrolase</keyword>
<dbReference type="InterPro" id="IPR017853">
    <property type="entry name" value="GH"/>
</dbReference>
<evidence type="ECO:0000313" key="6">
    <source>
        <dbReference type="Proteomes" id="UP000233435"/>
    </source>
</evidence>
<dbReference type="GO" id="GO:0009313">
    <property type="term" value="P:oligosaccharide catabolic process"/>
    <property type="evidence" value="ECO:0007669"/>
    <property type="project" value="TreeGrafter"/>
</dbReference>
<dbReference type="PROSITE" id="PS51257">
    <property type="entry name" value="PROKAR_LIPOPROTEIN"/>
    <property type="match status" value="1"/>
</dbReference>
<dbReference type="EMBL" id="PJEO01000011">
    <property type="protein sequence ID" value="PKQ46596.1"/>
    <property type="molecule type" value="Genomic_DNA"/>
</dbReference>